<dbReference type="InterPro" id="IPR001789">
    <property type="entry name" value="Sig_transdc_resp-reg_receiver"/>
</dbReference>
<dbReference type="CDD" id="cd00156">
    <property type="entry name" value="REC"/>
    <property type="match status" value="1"/>
</dbReference>
<dbReference type="InterPro" id="IPR052020">
    <property type="entry name" value="Cyclic_di-GMP/3'3'-cGAMP_PDE"/>
</dbReference>
<dbReference type="GO" id="GO:0000160">
    <property type="term" value="P:phosphorelay signal transduction system"/>
    <property type="evidence" value="ECO:0007669"/>
    <property type="project" value="InterPro"/>
</dbReference>
<dbReference type="PROSITE" id="PS50110">
    <property type="entry name" value="RESPONSE_REGULATORY"/>
    <property type="match status" value="1"/>
</dbReference>
<dbReference type="CDD" id="cd00077">
    <property type="entry name" value="HDc"/>
    <property type="match status" value="1"/>
</dbReference>
<evidence type="ECO:0000313" key="5">
    <source>
        <dbReference type="EMBL" id="MBB6062117.1"/>
    </source>
</evidence>
<evidence type="ECO:0000313" key="6">
    <source>
        <dbReference type="Proteomes" id="UP000555828"/>
    </source>
</evidence>
<sequence>MNNWKILIVDDEPDVHTLTSIILKDIEFEGKKVETISAYSLDQAKEILKNKKDIALAIVDIVMENKDDGFKLIQFIREEVKNQLMRIVVRTGQPGVAPPRDIILKYDINDYREKSEFSSNALFTLVISKLREYSDLLELYNQREILEEFANINFHNLDDLNLFFEKIKNILSTNINIEYFELESSENEDKCDIIDKTLWKSNSEVEICIKAEKEKRLKYTIKFDNQLSNAYKNILNLTLSKQILNIENNILSKELIDNLYQIIYILSETTETRSFETGEHVKRVGLITKIIASELGFKNQKLEFISTAAMLHDIGKIGIPDAILNKPTKLEDDEWEIMKQHTIIGYKILSTVDNPLFKMAANIALCHHENWDGSGYPKGLKGEEIPLEARIVALVDVYDALSTDRVYRKAWPEEKVLKYIKEFNKKKFDPKIVEIFFNKYNKIKNFYKS</sequence>
<dbReference type="Pfam" id="PF13487">
    <property type="entry name" value="HD_5"/>
    <property type="match status" value="1"/>
</dbReference>
<dbReference type="AlphaFoldDB" id="A0A841GIB5"/>
<dbReference type="SUPFAM" id="SSF52172">
    <property type="entry name" value="CheY-like"/>
    <property type="match status" value="1"/>
</dbReference>
<evidence type="ECO:0000259" key="4">
    <source>
        <dbReference type="PROSITE" id="PS51832"/>
    </source>
</evidence>
<dbReference type="InterPro" id="IPR037522">
    <property type="entry name" value="HD_GYP_dom"/>
</dbReference>
<evidence type="ECO:0000256" key="1">
    <source>
        <dbReference type="ARBA" id="ARBA00022801"/>
    </source>
</evidence>
<dbReference type="InterPro" id="IPR011006">
    <property type="entry name" value="CheY-like_superfamily"/>
</dbReference>
<dbReference type="Gene3D" id="3.40.50.2300">
    <property type="match status" value="1"/>
</dbReference>
<reference evidence="5 6" key="1">
    <citation type="submission" date="2020-08" db="EMBL/GenBank/DDBJ databases">
        <title>Genomic Encyclopedia of Type Strains, Phase IV (KMG-IV): sequencing the most valuable type-strain genomes for metagenomic binning, comparative biology and taxonomic classification.</title>
        <authorList>
            <person name="Goeker M."/>
        </authorList>
    </citation>
    <scope>NUCLEOTIDE SEQUENCE [LARGE SCALE GENOMIC DNA]</scope>
    <source>
        <strain evidence="5 6">DSM 13481</strain>
    </source>
</reference>
<proteinExistence type="predicted"/>
<dbReference type="PROSITE" id="PS51832">
    <property type="entry name" value="HD_GYP"/>
    <property type="match status" value="1"/>
</dbReference>
<dbReference type="RefSeq" id="WP_184618837.1">
    <property type="nucleotide sequence ID" value="NZ_JACHEX010000001.1"/>
</dbReference>
<gene>
    <name evidence="5" type="ORF">HNP65_000539</name>
</gene>
<dbReference type="Proteomes" id="UP000555828">
    <property type="component" value="Unassembled WGS sequence"/>
</dbReference>
<feature type="modified residue" description="4-aspartylphosphate" evidence="2">
    <location>
        <position position="60"/>
    </location>
</feature>
<dbReference type="GO" id="GO:0004112">
    <property type="term" value="F:cyclic-nucleotide phosphodiesterase activity"/>
    <property type="evidence" value="ECO:0007669"/>
    <property type="project" value="UniProtKB-ARBA"/>
</dbReference>
<keyword evidence="2" id="KW-0597">Phosphoprotein</keyword>
<name>A0A841GIB5_9BACT</name>
<protein>
    <submittedName>
        <fullName evidence="5">Response regulator RpfG family c-di-GMP phosphodiesterase</fullName>
    </submittedName>
</protein>
<dbReference type="PANTHER" id="PTHR45228">
    <property type="entry name" value="CYCLIC DI-GMP PHOSPHODIESTERASE TM_0186-RELATED"/>
    <property type="match status" value="1"/>
</dbReference>
<dbReference type="Gene3D" id="1.10.3210.10">
    <property type="entry name" value="Hypothetical protein af1432"/>
    <property type="match status" value="1"/>
</dbReference>
<dbReference type="EMBL" id="JACHEX010000001">
    <property type="protein sequence ID" value="MBB6062117.1"/>
    <property type="molecule type" value="Genomic_DNA"/>
</dbReference>
<dbReference type="InterPro" id="IPR003607">
    <property type="entry name" value="HD/PDEase_dom"/>
</dbReference>
<keyword evidence="6" id="KW-1185">Reference proteome</keyword>
<feature type="domain" description="Response regulatory" evidence="3">
    <location>
        <begin position="5"/>
        <end position="144"/>
    </location>
</feature>
<dbReference type="SMART" id="SM00448">
    <property type="entry name" value="REC"/>
    <property type="match status" value="1"/>
</dbReference>
<dbReference type="GO" id="GO:0009214">
    <property type="term" value="P:cyclic nucleotide catabolic process"/>
    <property type="evidence" value="ECO:0007669"/>
    <property type="project" value="UniProtKB-ARBA"/>
</dbReference>
<keyword evidence="1" id="KW-0378">Hydrolase</keyword>
<dbReference type="Pfam" id="PF00072">
    <property type="entry name" value="Response_reg"/>
    <property type="match status" value="1"/>
</dbReference>
<evidence type="ECO:0000256" key="2">
    <source>
        <dbReference type="PROSITE-ProRule" id="PRU00169"/>
    </source>
</evidence>
<feature type="domain" description="HD-GYP" evidence="4">
    <location>
        <begin position="255"/>
        <end position="449"/>
    </location>
</feature>
<organism evidence="5 6">
    <name type="scientific">Thermosipho japonicus</name>
    <dbReference type="NCBI Taxonomy" id="90323"/>
    <lineage>
        <taxon>Bacteria</taxon>
        <taxon>Thermotogati</taxon>
        <taxon>Thermotogota</taxon>
        <taxon>Thermotogae</taxon>
        <taxon>Thermotogales</taxon>
        <taxon>Fervidobacteriaceae</taxon>
        <taxon>Thermosipho</taxon>
    </lineage>
</organism>
<comment type="caution">
    <text evidence="5">The sequence shown here is derived from an EMBL/GenBank/DDBJ whole genome shotgun (WGS) entry which is preliminary data.</text>
</comment>
<evidence type="ECO:0000259" key="3">
    <source>
        <dbReference type="PROSITE" id="PS50110"/>
    </source>
</evidence>
<dbReference type="PANTHER" id="PTHR45228:SF9">
    <property type="entry name" value="3'3'-CGAMP-SPECIFIC PHOSPHODIESTERASE 2"/>
    <property type="match status" value="1"/>
</dbReference>
<dbReference type="FunFam" id="1.10.3210.10:FF:000018">
    <property type="entry name" value="Two-component system response regulator"/>
    <property type="match status" value="1"/>
</dbReference>
<dbReference type="SUPFAM" id="SSF109604">
    <property type="entry name" value="HD-domain/PDEase-like"/>
    <property type="match status" value="1"/>
</dbReference>
<dbReference type="SMART" id="SM00471">
    <property type="entry name" value="HDc"/>
    <property type="match status" value="1"/>
</dbReference>
<accession>A0A841GIB5</accession>